<dbReference type="InterPro" id="IPR032675">
    <property type="entry name" value="LRR_dom_sf"/>
</dbReference>
<dbReference type="FunFam" id="3.80.10.10:FF:000156">
    <property type="entry name" value="volume-regulated anion channel subunit LRRC8C isoform X2"/>
    <property type="match status" value="1"/>
</dbReference>
<evidence type="ECO:0000256" key="14">
    <source>
        <dbReference type="ARBA" id="ARBA00024158"/>
    </source>
</evidence>
<keyword evidence="3" id="KW-0813">Transport</keyword>
<dbReference type="EMBL" id="JBHFQA010000020">
    <property type="protein sequence ID" value="KAL2080835.1"/>
    <property type="molecule type" value="Genomic_DNA"/>
</dbReference>
<evidence type="ECO:0000259" key="18">
    <source>
        <dbReference type="Pfam" id="PF23598"/>
    </source>
</evidence>
<keyword evidence="20" id="KW-1185">Reference proteome</keyword>
<evidence type="ECO:0008006" key="21">
    <source>
        <dbReference type="Google" id="ProtNLM"/>
    </source>
</evidence>
<evidence type="ECO:0000256" key="7">
    <source>
        <dbReference type="ARBA" id="ARBA00022737"/>
    </source>
</evidence>
<evidence type="ECO:0000256" key="8">
    <source>
        <dbReference type="ARBA" id="ARBA00022989"/>
    </source>
</evidence>
<gene>
    <name evidence="19" type="ORF">ACEWY4_022688</name>
</gene>
<feature type="transmembrane region" description="Helical" evidence="16">
    <location>
        <begin position="292"/>
        <end position="312"/>
    </location>
</feature>
<dbReference type="GO" id="GO:0005886">
    <property type="term" value="C:plasma membrane"/>
    <property type="evidence" value="ECO:0007669"/>
    <property type="project" value="UniProtKB-SubCell"/>
</dbReference>
<evidence type="ECO:0000256" key="6">
    <source>
        <dbReference type="ARBA" id="ARBA00022692"/>
    </source>
</evidence>
<feature type="domain" description="LRRC8 pannexin-like TM region" evidence="17">
    <location>
        <begin position="1"/>
        <end position="306"/>
    </location>
</feature>
<keyword evidence="8 16" id="KW-1133">Transmembrane helix</keyword>
<dbReference type="SUPFAM" id="SSF52058">
    <property type="entry name" value="L domain-like"/>
    <property type="match status" value="1"/>
</dbReference>
<evidence type="ECO:0000256" key="4">
    <source>
        <dbReference type="ARBA" id="ARBA00022475"/>
    </source>
</evidence>
<protein>
    <recommendedName>
        <fullName evidence="21">LRRC8 pannexin-like TM region domain-containing protein</fullName>
    </recommendedName>
</protein>
<evidence type="ECO:0000313" key="19">
    <source>
        <dbReference type="EMBL" id="KAL2080835.1"/>
    </source>
</evidence>
<keyword evidence="4" id="KW-1003">Cell membrane</keyword>
<keyword evidence="12" id="KW-0407">Ion channel</keyword>
<name>A0ABD1J3H1_9TELE</name>
<evidence type="ECO:0000256" key="9">
    <source>
        <dbReference type="ARBA" id="ARBA00023065"/>
    </source>
</evidence>
<dbReference type="Gene3D" id="3.80.10.10">
    <property type="entry name" value="Ribonuclease Inhibitor"/>
    <property type="match status" value="2"/>
</dbReference>
<dbReference type="GO" id="GO:0034220">
    <property type="term" value="P:monoatomic ion transmembrane transport"/>
    <property type="evidence" value="ECO:0007669"/>
    <property type="project" value="UniProtKB-KW"/>
</dbReference>
<dbReference type="PROSITE" id="PS51450">
    <property type="entry name" value="LRR"/>
    <property type="match status" value="3"/>
</dbReference>
<dbReference type="Proteomes" id="UP001591681">
    <property type="component" value="Unassembled WGS sequence"/>
</dbReference>
<evidence type="ECO:0000256" key="13">
    <source>
        <dbReference type="ARBA" id="ARBA00024145"/>
    </source>
</evidence>
<comment type="catalytic activity">
    <reaction evidence="13">
        <text>iodide(out) = iodide(in)</text>
        <dbReference type="Rhea" id="RHEA:66324"/>
        <dbReference type="ChEBI" id="CHEBI:16382"/>
    </reaction>
</comment>
<dbReference type="SMART" id="SM00369">
    <property type="entry name" value="LRR_TYP"/>
    <property type="match status" value="8"/>
</dbReference>
<evidence type="ECO:0000256" key="16">
    <source>
        <dbReference type="SAM" id="Phobius"/>
    </source>
</evidence>
<comment type="caution">
    <text evidence="19">The sequence shown here is derived from an EMBL/GenBank/DDBJ whole genome shotgun (WGS) entry which is preliminary data.</text>
</comment>
<dbReference type="InterPro" id="IPR021040">
    <property type="entry name" value="LRRC8_Pannexin-like"/>
</dbReference>
<comment type="catalytic activity">
    <reaction evidence="15">
        <text>chloride(in) = chloride(out)</text>
        <dbReference type="Rhea" id="RHEA:29823"/>
        <dbReference type="ChEBI" id="CHEBI:17996"/>
    </reaction>
</comment>
<comment type="catalytic activity">
    <reaction evidence="14">
        <text>taurine(out) = taurine(in)</text>
        <dbReference type="Rhea" id="RHEA:66328"/>
        <dbReference type="ChEBI" id="CHEBI:507393"/>
    </reaction>
</comment>
<comment type="subcellular location">
    <subcellularLocation>
        <location evidence="1">Cell membrane</location>
        <topology evidence="1">Multi-pass membrane protein</topology>
    </subcellularLocation>
</comment>
<accession>A0ABD1J3H1</accession>
<keyword evidence="10 16" id="KW-0472">Membrane</keyword>
<dbReference type="PANTHER" id="PTHR48051:SF58">
    <property type="entry name" value="VOLUME-REGULATED ANION CHANNEL SUBUNIT LRRC8E"/>
    <property type="match status" value="1"/>
</dbReference>
<dbReference type="InterPro" id="IPR055414">
    <property type="entry name" value="LRR_R13L4/SHOC2-like"/>
</dbReference>
<evidence type="ECO:0000256" key="12">
    <source>
        <dbReference type="ARBA" id="ARBA00023303"/>
    </source>
</evidence>
<organism evidence="19 20">
    <name type="scientific">Coilia grayii</name>
    <name type="common">Gray's grenadier anchovy</name>
    <dbReference type="NCBI Taxonomy" id="363190"/>
    <lineage>
        <taxon>Eukaryota</taxon>
        <taxon>Metazoa</taxon>
        <taxon>Chordata</taxon>
        <taxon>Craniata</taxon>
        <taxon>Vertebrata</taxon>
        <taxon>Euteleostomi</taxon>
        <taxon>Actinopterygii</taxon>
        <taxon>Neopterygii</taxon>
        <taxon>Teleostei</taxon>
        <taxon>Clupei</taxon>
        <taxon>Clupeiformes</taxon>
        <taxon>Clupeoidei</taxon>
        <taxon>Engraulidae</taxon>
        <taxon>Coilinae</taxon>
        <taxon>Coilia</taxon>
    </lineage>
</organism>
<keyword evidence="9" id="KW-0406">Ion transport</keyword>
<feature type="transmembrane region" description="Helical" evidence="16">
    <location>
        <begin position="269"/>
        <end position="285"/>
    </location>
</feature>
<evidence type="ECO:0000259" key="17">
    <source>
        <dbReference type="Pfam" id="PF12534"/>
    </source>
</evidence>
<evidence type="ECO:0000256" key="10">
    <source>
        <dbReference type="ARBA" id="ARBA00023136"/>
    </source>
</evidence>
<keyword evidence="6 16" id="KW-0812">Transmembrane</keyword>
<feature type="transmembrane region" description="Helical" evidence="16">
    <location>
        <begin position="226"/>
        <end position="249"/>
    </location>
</feature>
<comment type="similarity">
    <text evidence="2">Belongs to the LRRC8 family.</text>
</comment>
<proteinExistence type="inferred from homology"/>
<keyword evidence="7" id="KW-0677">Repeat</keyword>
<evidence type="ECO:0000256" key="5">
    <source>
        <dbReference type="ARBA" id="ARBA00022614"/>
    </source>
</evidence>
<evidence type="ECO:0000313" key="20">
    <source>
        <dbReference type="Proteomes" id="UP001591681"/>
    </source>
</evidence>
<sequence>MLAVSELWQFSEQPQMFRILKPWWDVLADLLSFTMISLAVFGCTIQILDDKLFCLPQKGLRCDEIYKETHSSLNASADPVITRLDTNQYKFINHICYQLAVHWFPKCFPFLALTHTAGFLLCSNFWFKFPRSSSRIEHFTCILAKCFESPWTTRALSEMSGEHPEELNDPKSHIESSTLFLTSKPSNIVVDKPEADSVLDKKECEQAKALFERIKKFRLHVEESNLLYTTYVYQTILKLLMVILISAYTSALVHHVQIINTCSVETHGITGYSQFCCIYTIAYLVSNTTYCYLSCILLYGLTCLYTTSWLFYCSLKEYSFDYMRKESGVSDIPDVKNDFAFMLHLADQYDPLYSTRFAIFLSKASESRLQQLNLNHAWPANKLRCRLQPNSSGRLELHLFMLPGLPDTVFDLFELQSLKLDMINNATIPAAIEQLTELDELSLIRCSLKVNGVALSFLKAKLKVLRVRFLDAEELPSWLYMLKNLEELHLTGSLSPSISKNITLESLRDLRSLKVLSLNSNISKIPQAITDVSGHLQHLCINNDGTHLMMLNSLKKMANLTKLQLMRCDLECIPHAIFSLINLQNLDLRENKLCSVQEIVSFQQLSRFTCLKLWYNSITQIPEDIRKLTNLERLYFSHNKIKTLPFQLFLCSRLWCLDLSHNKIHVIPPEIRQLQSLEYLSFACNEVEAVPDELFSLRKLRILKLGNNMLSVLSPKISNLTQLTSLELRGNNFLALPCELGACHFLKQAGLVVESALFETLPLDVKERMKAENGNE</sequence>
<keyword evidence="5" id="KW-0433">Leucine-rich repeat</keyword>
<dbReference type="AlphaFoldDB" id="A0ABD1J3H1"/>
<feature type="transmembrane region" description="Helical" evidence="16">
    <location>
        <begin position="108"/>
        <end position="127"/>
    </location>
</feature>
<feature type="domain" description="Disease resistance R13L4/SHOC-2-like LRR" evidence="18">
    <location>
        <begin position="586"/>
        <end position="729"/>
    </location>
</feature>
<evidence type="ECO:0000256" key="1">
    <source>
        <dbReference type="ARBA" id="ARBA00004651"/>
    </source>
</evidence>
<evidence type="ECO:0000256" key="15">
    <source>
        <dbReference type="ARBA" id="ARBA00024167"/>
    </source>
</evidence>
<evidence type="ECO:0000256" key="3">
    <source>
        <dbReference type="ARBA" id="ARBA00022448"/>
    </source>
</evidence>
<evidence type="ECO:0000256" key="11">
    <source>
        <dbReference type="ARBA" id="ARBA00023157"/>
    </source>
</evidence>
<dbReference type="InterPro" id="IPR050216">
    <property type="entry name" value="LRR_domain-containing"/>
</dbReference>
<feature type="transmembrane region" description="Helical" evidence="16">
    <location>
        <begin position="26"/>
        <end position="48"/>
    </location>
</feature>
<reference evidence="19 20" key="1">
    <citation type="submission" date="2024-09" db="EMBL/GenBank/DDBJ databases">
        <title>A chromosome-level genome assembly of Gray's grenadier anchovy, Coilia grayii.</title>
        <authorList>
            <person name="Fu Z."/>
        </authorList>
    </citation>
    <scope>NUCLEOTIDE SEQUENCE [LARGE SCALE GENOMIC DNA]</scope>
    <source>
        <strain evidence="19">G4</strain>
        <tissue evidence="19">Muscle</tissue>
    </source>
</reference>
<dbReference type="Pfam" id="PF12534">
    <property type="entry name" value="Pannexin_like"/>
    <property type="match status" value="1"/>
</dbReference>
<dbReference type="InterPro" id="IPR001611">
    <property type="entry name" value="Leu-rich_rpt"/>
</dbReference>
<keyword evidence="11" id="KW-1015">Disulfide bond</keyword>
<dbReference type="PANTHER" id="PTHR48051">
    <property type="match status" value="1"/>
</dbReference>
<evidence type="ECO:0000256" key="2">
    <source>
        <dbReference type="ARBA" id="ARBA00010471"/>
    </source>
</evidence>
<dbReference type="InterPro" id="IPR003591">
    <property type="entry name" value="Leu-rich_rpt_typical-subtyp"/>
</dbReference>
<dbReference type="Pfam" id="PF23598">
    <property type="entry name" value="LRR_14"/>
    <property type="match status" value="1"/>
</dbReference>